<dbReference type="VEuPathDB" id="FungiDB:TRICI_004265"/>
<keyword evidence="6" id="KW-1185">Reference proteome</keyword>
<feature type="region of interest" description="Disordered" evidence="4">
    <location>
        <begin position="505"/>
        <end position="524"/>
    </location>
</feature>
<dbReference type="InterPro" id="IPR029047">
    <property type="entry name" value="HSP70_peptide-bd_sf"/>
</dbReference>
<dbReference type="PROSITE" id="PS01036">
    <property type="entry name" value="HSP70_3"/>
    <property type="match status" value="1"/>
</dbReference>
<dbReference type="OrthoDB" id="434160at2759"/>
<dbReference type="GO" id="GO:0140662">
    <property type="term" value="F:ATP-dependent protein folding chaperone"/>
    <property type="evidence" value="ECO:0007669"/>
    <property type="project" value="InterPro"/>
</dbReference>
<protein>
    <submittedName>
        <fullName evidence="5">Uncharacterized protein</fullName>
    </submittedName>
</protein>
<dbReference type="PRINTS" id="PR00301">
    <property type="entry name" value="HEATSHOCK70"/>
</dbReference>
<evidence type="ECO:0000313" key="5">
    <source>
        <dbReference type="EMBL" id="KAA8910066.1"/>
    </source>
</evidence>
<dbReference type="InterPro" id="IPR029048">
    <property type="entry name" value="HSP70_C_sf"/>
</dbReference>
<feature type="compositionally biased region" description="Basic and acidic residues" evidence="4">
    <location>
        <begin position="514"/>
        <end position="524"/>
    </location>
</feature>
<dbReference type="Gene3D" id="3.30.420.40">
    <property type="match status" value="2"/>
</dbReference>
<evidence type="ECO:0000256" key="4">
    <source>
        <dbReference type="SAM" id="MobiDB-lite"/>
    </source>
</evidence>
<dbReference type="Proteomes" id="UP000761534">
    <property type="component" value="Unassembled WGS sequence"/>
</dbReference>
<comment type="similarity">
    <text evidence="1">Belongs to the heat shock protein 70 family.</text>
</comment>
<feature type="region of interest" description="Disordered" evidence="4">
    <location>
        <begin position="655"/>
        <end position="715"/>
    </location>
</feature>
<feature type="compositionally biased region" description="Polar residues" evidence="4">
    <location>
        <begin position="705"/>
        <end position="715"/>
    </location>
</feature>
<dbReference type="PANTHER" id="PTHR45639:SF4">
    <property type="entry name" value="HSC70CB, ISOFORM G"/>
    <property type="match status" value="1"/>
</dbReference>
<evidence type="ECO:0000313" key="6">
    <source>
        <dbReference type="Proteomes" id="UP000761534"/>
    </source>
</evidence>
<dbReference type="SUPFAM" id="SSF53067">
    <property type="entry name" value="Actin-like ATPase domain"/>
    <property type="match status" value="2"/>
</dbReference>
<dbReference type="GO" id="GO:0005634">
    <property type="term" value="C:nucleus"/>
    <property type="evidence" value="ECO:0007669"/>
    <property type="project" value="TreeGrafter"/>
</dbReference>
<dbReference type="Gene3D" id="3.30.30.30">
    <property type="match status" value="1"/>
</dbReference>
<evidence type="ECO:0000256" key="2">
    <source>
        <dbReference type="ARBA" id="ARBA00022741"/>
    </source>
</evidence>
<dbReference type="Pfam" id="PF00012">
    <property type="entry name" value="HSP70"/>
    <property type="match status" value="1"/>
</dbReference>
<sequence length="715" mass="80223">MSTPFGIDFGDYKSVLGVARNRGIDILTNEVSNRSTPSLVGFGPKSRYLGEQAKSNEISNLKNTVGSLKRLLGRRADDPNVETEKQYTKANLVDVNGQAGAKVRFQGQETEFNNVQLTAMFFNKLKQTALAELQGATVNDVVVAVPVWYSEVQRRAAQDATLIAGLNPVRIVNDVTAAAVGYGVFKNAEMPEDESRKVAIVDVGHSSVSVMIATFKKGELRVLSTAYDKEFGGRVIDKAIADHFAEEFKEKYKIDVKENPKAWSRLTTQIEKLKKVLSANSFAPFSVESIMNDIDVSSSLKRETLEGFIQPHVDRLDAVVEKALKDAGVTTEDLHYVEVIGGTSRVPLIKDKLTKLFNKNLSFTLNQDEAVARGAAFMCAVHSPTVRVRPFKFEDINLNSVTYYWEPVEGEDVSELEVFPRGGTFPNTKVITLFRSEDFALEARYTNPEDLENGLETWIGKWAIKGVKPSSETGEPVAVKCKLRQDPSGLYTIESAYTAEEVTVEEPIEEENGEEKKEGDEEKEVKTRKVKKWVKKDDLQIVHSHHGLDDQTRGALLEKEAQMTADDKLVADTEDRKNALEEYIYTIRSKIDEEYKDFASEEEKEKIRNMSMEAEEWLYDEGEDATKAQYVAKYEELAALGNLVRGRYLAKIEEERQAKQAAKEAEEQRKMAEKLQAERAAKEEAEQQQKQQSNDTEGDSEMTEAPSQDQQPAQE</sequence>
<keyword evidence="2" id="KW-0547">Nucleotide-binding</keyword>
<dbReference type="Gene3D" id="3.90.640.10">
    <property type="entry name" value="Actin, Chain A, domain 4"/>
    <property type="match status" value="1"/>
</dbReference>
<dbReference type="SUPFAM" id="SSF100920">
    <property type="entry name" value="Heat shock protein 70kD (HSP70), peptide-binding domain"/>
    <property type="match status" value="1"/>
</dbReference>
<dbReference type="InterPro" id="IPR043129">
    <property type="entry name" value="ATPase_NBD"/>
</dbReference>
<dbReference type="FunFam" id="1.20.1270.10:FF:000002">
    <property type="entry name" value="Heat shock 70 kDa protein 4"/>
    <property type="match status" value="1"/>
</dbReference>
<gene>
    <name evidence="5" type="ORF">TRICI_004265</name>
</gene>
<dbReference type="GO" id="GO:0005829">
    <property type="term" value="C:cytosol"/>
    <property type="evidence" value="ECO:0007669"/>
    <property type="project" value="TreeGrafter"/>
</dbReference>
<dbReference type="EMBL" id="SWFS01000326">
    <property type="protein sequence ID" value="KAA8910066.1"/>
    <property type="molecule type" value="Genomic_DNA"/>
</dbReference>
<dbReference type="AlphaFoldDB" id="A0A642V1E6"/>
<name>A0A642V1E6_9ASCO</name>
<feature type="compositionally biased region" description="Basic and acidic residues" evidence="4">
    <location>
        <begin position="655"/>
        <end position="687"/>
    </location>
</feature>
<accession>A0A642V1E6</accession>
<reference evidence="5" key="1">
    <citation type="journal article" date="2019" name="G3 (Bethesda)">
        <title>Genome Assemblies of Two Rare Opportunistic Yeast Pathogens: Diutina rugosa (syn. Candida rugosa) and Trichomonascus ciferrii (syn. Candida ciferrii).</title>
        <authorList>
            <person name="Mixao V."/>
            <person name="Saus E."/>
            <person name="Hansen A.P."/>
            <person name="Lass-Florl C."/>
            <person name="Gabaldon T."/>
        </authorList>
    </citation>
    <scope>NUCLEOTIDE SEQUENCE</scope>
    <source>
        <strain evidence="5">CBS 4856</strain>
    </source>
</reference>
<dbReference type="PANTHER" id="PTHR45639">
    <property type="entry name" value="HSC70CB, ISOFORM G-RELATED"/>
    <property type="match status" value="1"/>
</dbReference>
<dbReference type="InterPro" id="IPR013126">
    <property type="entry name" value="Hsp_70_fam"/>
</dbReference>
<comment type="caution">
    <text evidence="5">The sequence shown here is derived from an EMBL/GenBank/DDBJ whole genome shotgun (WGS) entry which is preliminary data.</text>
</comment>
<dbReference type="InterPro" id="IPR018181">
    <property type="entry name" value="Heat_shock_70_CS"/>
</dbReference>
<dbReference type="SUPFAM" id="SSF100934">
    <property type="entry name" value="Heat shock protein 70kD (HSP70), C-terminal subdomain"/>
    <property type="match status" value="1"/>
</dbReference>
<evidence type="ECO:0000256" key="3">
    <source>
        <dbReference type="ARBA" id="ARBA00022840"/>
    </source>
</evidence>
<proteinExistence type="inferred from homology"/>
<evidence type="ECO:0000256" key="1">
    <source>
        <dbReference type="ARBA" id="ARBA00007381"/>
    </source>
</evidence>
<dbReference type="FunFam" id="3.90.640.10:FF:000004">
    <property type="entry name" value="Heat shock 70 kDa protein 4"/>
    <property type="match status" value="1"/>
</dbReference>
<dbReference type="Gene3D" id="1.20.1270.10">
    <property type="match status" value="1"/>
</dbReference>
<dbReference type="GO" id="GO:0005524">
    <property type="term" value="F:ATP binding"/>
    <property type="evidence" value="ECO:0007669"/>
    <property type="project" value="UniProtKB-KW"/>
</dbReference>
<keyword evidence="3" id="KW-0067">ATP-binding</keyword>
<dbReference type="Gene3D" id="2.60.34.10">
    <property type="entry name" value="Substrate Binding Domain Of DNAk, Chain A, domain 1"/>
    <property type="match status" value="1"/>
</dbReference>
<dbReference type="FunFam" id="3.30.30.30:FF:000002">
    <property type="entry name" value="Heat shock 70 kDa protein 4"/>
    <property type="match status" value="1"/>
</dbReference>
<organism evidence="5 6">
    <name type="scientific">Trichomonascus ciferrii</name>
    <dbReference type="NCBI Taxonomy" id="44093"/>
    <lineage>
        <taxon>Eukaryota</taxon>
        <taxon>Fungi</taxon>
        <taxon>Dikarya</taxon>
        <taxon>Ascomycota</taxon>
        <taxon>Saccharomycotina</taxon>
        <taxon>Dipodascomycetes</taxon>
        <taxon>Dipodascales</taxon>
        <taxon>Trichomonascaceae</taxon>
        <taxon>Trichomonascus</taxon>
        <taxon>Trichomonascus ciferrii complex</taxon>
    </lineage>
</organism>